<dbReference type="Gene3D" id="3.40.50.150">
    <property type="entry name" value="Vaccinia Virus protein VP39"/>
    <property type="match status" value="1"/>
</dbReference>
<name>A0AAE4Y7S1_9RHOB</name>
<dbReference type="InterPro" id="IPR036804">
    <property type="entry name" value="CheR_N_sf"/>
</dbReference>
<reference evidence="7" key="1">
    <citation type="submission" date="2020-01" db="EMBL/GenBank/DDBJ databases">
        <authorList>
            <person name="Chen W.-M."/>
        </authorList>
    </citation>
    <scope>NUCLEOTIDE SEQUENCE</scope>
    <source>
        <strain evidence="7">CYK-10</strain>
    </source>
</reference>
<evidence type="ECO:0000256" key="3">
    <source>
        <dbReference type="ARBA" id="ARBA00022603"/>
    </source>
</evidence>
<dbReference type="InterPro" id="IPR029063">
    <property type="entry name" value="SAM-dependent_MTases_sf"/>
</dbReference>
<dbReference type="Gene3D" id="1.10.155.10">
    <property type="entry name" value="Chemotaxis receptor methyltransferase CheR, N-terminal domain"/>
    <property type="match status" value="1"/>
</dbReference>
<dbReference type="PANTHER" id="PTHR24422">
    <property type="entry name" value="CHEMOTAXIS PROTEIN METHYLTRANSFERASE"/>
    <property type="match status" value="1"/>
</dbReference>
<dbReference type="Pfam" id="PF01739">
    <property type="entry name" value="CheR"/>
    <property type="match status" value="1"/>
</dbReference>
<dbReference type="AlphaFoldDB" id="A0AAE4Y7S1"/>
<dbReference type="Proteomes" id="UP001193501">
    <property type="component" value="Unassembled WGS sequence"/>
</dbReference>
<dbReference type="GO" id="GO:0032259">
    <property type="term" value="P:methylation"/>
    <property type="evidence" value="ECO:0007669"/>
    <property type="project" value="UniProtKB-KW"/>
</dbReference>
<comment type="caution">
    <text evidence="7">The sequence shown here is derived from an EMBL/GenBank/DDBJ whole genome shotgun (WGS) entry which is preliminary data.</text>
</comment>
<dbReference type="PANTHER" id="PTHR24422:SF26">
    <property type="entry name" value="CHEMOTAXIS PROTEIN METHYLTRANSFERASE"/>
    <property type="match status" value="1"/>
</dbReference>
<dbReference type="InterPro" id="IPR022642">
    <property type="entry name" value="CheR_C"/>
</dbReference>
<dbReference type="RefSeq" id="WP_168773541.1">
    <property type="nucleotide sequence ID" value="NZ_JAABNR010000003.1"/>
</dbReference>
<sequence length="277" mass="30609">MSRRIARILVERLKAVAGIRVDPQNEQFLTFRLNRRLDALGLASYEDYLSILEGPKGEAETARLVEMLVTHTTSFFREPAHFDWLAKTGLPSLCDKGAGRLHPLTIWSAACSTGPELWSAGIVVDQFAQAIPGGLRWGMIGTDISANVLRRAAGAVFSATEMAGIREEDKRQYFLRSRPGVATENGMPIFRVAPELRSRASFLQANLLQPLPDFPLADLVFLRNVLIYFALEDRQTCLGHVCARIRSGGYLLLGHSDSHHGLPPGLTQCGPSIFRKV</sequence>
<proteinExistence type="predicted"/>
<keyword evidence="3 7" id="KW-0489">Methyltransferase</keyword>
<accession>A0AAE4Y7S1</accession>
<dbReference type="SMART" id="SM00138">
    <property type="entry name" value="MeTrc"/>
    <property type="match status" value="1"/>
</dbReference>
<dbReference type="EC" id="2.1.1.80" evidence="2"/>
<dbReference type="GO" id="GO:0008983">
    <property type="term" value="F:protein-glutamate O-methyltransferase activity"/>
    <property type="evidence" value="ECO:0007669"/>
    <property type="project" value="UniProtKB-EC"/>
</dbReference>
<dbReference type="InterPro" id="IPR050903">
    <property type="entry name" value="Bact_Chemotaxis_MeTrfase"/>
</dbReference>
<evidence type="ECO:0000256" key="4">
    <source>
        <dbReference type="ARBA" id="ARBA00022679"/>
    </source>
</evidence>
<organism evidence="7 8">
    <name type="scientific">Stagnihabitans tardus</name>
    <dbReference type="NCBI Taxonomy" id="2699202"/>
    <lineage>
        <taxon>Bacteria</taxon>
        <taxon>Pseudomonadati</taxon>
        <taxon>Pseudomonadota</taxon>
        <taxon>Alphaproteobacteria</taxon>
        <taxon>Rhodobacterales</taxon>
        <taxon>Paracoccaceae</taxon>
        <taxon>Stagnihabitans</taxon>
    </lineage>
</organism>
<dbReference type="SUPFAM" id="SSF47757">
    <property type="entry name" value="Chemotaxis receptor methyltransferase CheR, N-terminal domain"/>
    <property type="match status" value="1"/>
</dbReference>
<comment type="catalytic activity">
    <reaction evidence="1">
        <text>L-glutamyl-[protein] + S-adenosyl-L-methionine = [protein]-L-glutamate 5-O-methyl ester + S-adenosyl-L-homocysteine</text>
        <dbReference type="Rhea" id="RHEA:24452"/>
        <dbReference type="Rhea" id="RHEA-COMP:10208"/>
        <dbReference type="Rhea" id="RHEA-COMP:10311"/>
        <dbReference type="ChEBI" id="CHEBI:29973"/>
        <dbReference type="ChEBI" id="CHEBI:57856"/>
        <dbReference type="ChEBI" id="CHEBI:59789"/>
        <dbReference type="ChEBI" id="CHEBI:82795"/>
        <dbReference type="EC" id="2.1.1.80"/>
    </reaction>
</comment>
<evidence type="ECO:0000256" key="5">
    <source>
        <dbReference type="ARBA" id="ARBA00022691"/>
    </source>
</evidence>
<evidence type="ECO:0000259" key="6">
    <source>
        <dbReference type="PROSITE" id="PS50123"/>
    </source>
</evidence>
<dbReference type="InterPro" id="IPR022641">
    <property type="entry name" value="CheR_N"/>
</dbReference>
<evidence type="ECO:0000256" key="2">
    <source>
        <dbReference type="ARBA" id="ARBA00012534"/>
    </source>
</evidence>
<protein>
    <recommendedName>
        <fullName evidence="2">protein-glutamate O-methyltransferase</fullName>
        <ecNumber evidence="2">2.1.1.80</ecNumber>
    </recommendedName>
</protein>
<dbReference type="SUPFAM" id="SSF53335">
    <property type="entry name" value="S-adenosyl-L-methionine-dependent methyltransferases"/>
    <property type="match status" value="1"/>
</dbReference>
<dbReference type="InterPro" id="IPR000780">
    <property type="entry name" value="CheR_MeTrfase"/>
</dbReference>
<keyword evidence="4" id="KW-0808">Transferase</keyword>
<evidence type="ECO:0000256" key="1">
    <source>
        <dbReference type="ARBA" id="ARBA00001541"/>
    </source>
</evidence>
<gene>
    <name evidence="7" type="ORF">GV832_03955</name>
</gene>
<dbReference type="Pfam" id="PF03705">
    <property type="entry name" value="CheR_N"/>
    <property type="match status" value="1"/>
</dbReference>
<dbReference type="PROSITE" id="PS50123">
    <property type="entry name" value="CHER"/>
    <property type="match status" value="1"/>
</dbReference>
<evidence type="ECO:0000313" key="8">
    <source>
        <dbReference type="Proteomes" id="UP001193501"/>
    </source>
</evidence>
<feature type="domain" description="CheR-type methyltransferase" evidence="6">
    <location>
        <begin position="1"/>
        <end position="277"/>
    </location>
</feature>
<dbReference type="PRINTS" id="PR00996">
    <property type="entry name" value="CHERMTFRASE"/>
</dbReference>
<keyword evidence="8" id="KW-1185">Reference proteome</keyword>
<dbReference type="EMBL" id="JAABNR010000003">
    <property type="protein sequence ID" value="NBZ86724.1"/>
    <property type="molecule type" value="Genomic_DNA"/>
</dbReference>
<evidence type="ECO:0000313" key="7">
    <source>
        <dbReference type="EMBL" id="NBZ86724.1"/>
    </source>
</evidence>
<keyword evidence="5" id="KW-0949">S-adenosyl-L-methionine</keyword>